<keyword evidence="2" id="KW-1185">Reference proteome</keyword>
<dbReference type="AlphaFoldDB" id="A0A1T4KX76"/>
<proteinExistence type="predicted"/>
<accession>A0A1T4KX76</accession>
<dbReference type="Proteomes" id="UP000190395">
    <property type="component" value="Unassembled WGS sequence"/>
</dbReference>
<protein>
    <submittedName>
        <fullName evidence="1">Uncharacterized protein</fullName>
    </submittedName>
</protein>
<evidence type="ECO:0000313" key="2">
    <source>
        <dbReference type="Proteomes" id="UP000190395"/>
    </source>
</evidence>
<sequence>MYFGQFCPEKIEPLLEIKMLEELKEPIDKLKNDIDSVWGRL</sequence>
<organism evidence="1 2">
    <name type="scientific">Treponema berlinense</name>
    <dbReference type="NCBI Taxonomy" id="225004"/>
    <lineage>
        <taxon>Bacteria</taxon>
        <taxon>Pseudomonadati</taxon>
        <taxon>Spirochaetota</taxon>
        <taxon>Spirochaetia</taxon>
        <taxon>Spirochaetales</taxon>
        <taxon>Treponemataceae</taxon>
        <taxon>Treponema</taxon>
    </lineage>
</organism>
<reference evidence="1 2" key="1">
    <citation type="submission" date="2017-02" db="EMBL/GenBank/DDBJ databases">
        <authorList>
            <person name="Peterson S.W."/>
        </authorList>
    </citation>
    <scope>NUCLEOTIDE SEQUENCE [LARGE SCALE GENOMIC DNA]</scope>
    <source>
        <strain evidence="1 2">ATCC BAA-909</strain>
    </source>
</reference>
<dbReference type="STRING" id="225004.SAMN02745152_00369"/>
<gene>
    <name evidence="1" type="ORF">SAMN02745152_00369</name>
</gene>
<name>A0A1T4KX76_9SPIR</name>
<evidence type="ECO:0000313" key="1">
    <source>
        <dbReference type="EMBL" id="SJZ47055.1"/>
    </source>
</evidence>
<dbReference type="EMBL" id="FUXC01000001">
    <property type="protein sequence ID" value="SJZ47055.1"/>
    <property type="molecule type" value="Genomic_DNA"/>
</dbReference>